<reference evidence="2" key="1">
    <citation type="submission" date="2021-11" db="EMBL/GenBank/DDBJ databases">
        <authorList>
            <consortium name="Genoscope - CEA"/>
            <person name="William W."/>
        </authorList>
    </citation>
    <scope>NUCLEOTIDE SEQUENCE</scope>
</reference>
<feature type="compositionally biased region" description="Low complexity" evidence="1">
    <location>
        <begin position="122"/>
        <end position="131"/>
    </location>
</feature>
<dbReference type="AlphaFoldDB" id="A0A8J2SRY4"/>
<evidence type="ECO:0000256" key="1">
    <source>
        <dbReference type="SAM" id="MobiDB-lite"/>
    </source>
</evidence>
<dbReference type="Proteomes" id="UP000789595">
    <property type="component" value="Unassembled WGS sequence"/>
</dbReference>
<dbReference type="EMBL" id="CAKKNE010000005">
    <property type="protein sequence ID" value="CAH0376993.1"/>
    <property type="molecule type" value="Genomic_DNA"/>
</dbReference>
<proteinExistence type="predicted"/>
<feature type="compositionally biased region" description="Basic and acidic residues" evidence="1">
    <location>
        <begin position="229"/>
        <end position="239"/>
    </location>
</feature>
<protein>
    <submittedName>
        <fullName evidence="2">Uncharacterized protein</fullName>
    </submittedName>
</protein>
<feature type="compositionally biased region" description="Basic residues" evidence="1">
    <location>
        <begin position="106"/>
        <end position="121"/>
    </location>
</feature>
<name>A0A8J2SRY4_9STRA</name>
<feature type="region of interest" description="Disordered" evidence="1">
    <location>
        <begin position="60"/>
        <end position="273"/>
    </location>
</feature>
<comment type="caution">
    <text evidence="2">The sequence shown here is derived from an EMBL/GenBank/DDBJ whole genome shotgun (WGS) entry which is preliminary data.</text>
</comment>
<feature type="compositionally biased region" description="Basic residues" evidence="1">
    <location>
        <begin position="173"/>
        <end position="183"/>
    </location>
</feature>
<feature type="region of interest" description="Disordered" evidence="1">
    <location>
        <begin position="26"/>
        <end position="45"/>
    </location>
</feature>
<evidence type="ECO:0000313" key="2">
    <source>
        <dbReference type="EMBL" id="CAH0376993.1"/>
    </source>
</evidence>
<sequence>MASAEQIRRAIQAEAAPVKGEWTGVVKKTKPDGVPKPRGRAPLGATWDYDKGEWVGGTKPALKNATSAPRARQKTQRLSDLVDAGKTYAKPKKNALSEAPTPEKSPKKKRRIRPKALKPPRKAAGGAAARPFVPDEDGEDVAAGPVARRFHADDDSEDSEVAAITNRFQPPKPPKRKKEKRRGPPLDSLSSLPPPGTKKAPQRVKPRPFLDTKRCTQPPGPRVPKKRPPKPDLVVEKVEALSGRVVYATDDESVGSKKGENSDDEDARSTGSLDDWIVADDACVAEDDAGFSAEARWATEGAGLLRELYARPKGTGRPRTPPPAPAKAVPAFHASPGGATAAAVTTNPAAAPKKFVGW</sequence>
<evidence type="ECO:0000313" key="3">
    <source>
        <dbReference type="Proteomes" id="UP000789595"/>
    </source>
</evidence>
<gene>
    <name evidence="2" type="ORF">PECAL_5P15740</name>
</gene>
<keyword evidence="3" id="KW-1185">Reference proteome</keyword>
<accession>A0A8J2SRY4</accession>
<organism evidence="2 3">
    <name type="scientific">Pelagomonas calceolata</name>
    <dbReference type="NCBI Taxonomy" id="35677"/>
    <lineage>
        <taxon>Eukaryota</taxon>
        <taxon>Sar</taxon>
        <taxon>Stramenopiles</taxon>
        <taxon>Ochrophyta</taxon>
        <taxon>Pelagophyceae</taxon>
        <taxon>Pelagomonadales</taxon>
        <taxon>Pelagomonadaceae</taxon>
        <taxon>Pelagomonas</taxon>
    </lineage>
</organism>